<dbReference type="SUPFAM" id="SSF53474">
    <property type="entry name" value="alpha/beta-Hydrolases"/>
    <property type="match status" value="1"/>
</dbReference>
<evidence type="ECO:0000259" key="1">
    <source>
        <dbReference type="Pfam" id="PF00326"/>
    </source>
</evidence>
<dbReference type="EMBL" id="WRXN01000022">
    <property type="protein sequence ID" value="MVT12290.1"/>
    <property type="molecule type" value="Genomic_DNA"/>
</dbReference>
<dbReference type="PANTHER" id="PTHR47381">
    <property type="entry name" value="ALPHA/BETA-HYDROLASES SUPERFAMILY PROTEIN"/>
    <property type="match status" value="1"/>
</dbReference>
<keyword evidence="3" id="KW-1185">Reference proteome</keyword>
<dbReference type="Proteomes" id="UP000461730">
    <property type="component" value="Unassembled WGS sequence"/>
</dbReference>
<dbReference type="AlphaFoldDB" id="A0A7K1UDD0"/>
<evidence type="ECO:0000313" key="2">
    <source>
        <dbReference type="EMBL" id="MVT12290.1"/>
    </source>
</evidence>
<gene>
    <name evidence="2" type="ORF">GO493_28805</name>
</gene>
<protein>
    <submittedName>
        <fullName evidence="2">Prolyl oligopeptidase family serine peptidase</fullName>
    </submittedName>
</protein>
<dbReference type="GO" id="GO:0008236">
    <property type="term" value="F:serine-type peptidase activity"/>
    <property type="evidence" value="ECO:0007669"/>
    <property type="project" value="InterPro"/>
</dbReference>
<dbReference type="InterPro" id="IPR001375">
    <property type="entry name" value="Peptidase_S9_cat"/>
</dbReference>
<dbReference type="InterPro" id="IPR029058">
    <property type="entry name" value="AB_hydrolase_fold"/>
</dbReference>
<comment type="caution">
    <text evidence="2">The sequence shown here is derived from an EMBL/GenBank/DDBJ whole genome shotgun (WGS) entry which is preliminary data.</text>
</comment>
<sequence>MIYKKDWSLLLLLLFSMTCTFAQRREKLLATLGIMPQKPALHIDTLEKVKLGNGWRYRIKYLAEDSNTTFHTPEDYIYAFLFIPDAAKSKKLPAIVAIHQDGSHNYIGYSETAGITGDADQHYGLELFNRGYIVICPDRFLHAERRRIPSPDTLADVFEQADIAEQHWVGQLLLSGRNFAGKEVYDLILTTDVLCTVPNVDKSKIGAIGHSAGGYILTYFMFADKRISVGASSCGVFELMDWYAEDAIRKRNAMAAIPGLALTGKTADYVGMIAPRPFLMTRGLYEWGNENDAEKQDSKRHVEGAQRLDSTARKYYKALNADGNLHTIYFDEDNGRHAFPPKVKEEVYHWLDAHLKK</sequence>
<reference evidence="2 3" key="1">
    <citation type="submission" date="2019-12" db="EMBL/GenBank/DDBJ databases">
        <title>Chitinophaga sp. strain ysch24 (GDMCC 1.1355), whole genome shotgun sequence.</title>
        <authorList>
            <person name="Zhang X."/>
        </authorList>
    </citation>
    <scope>NUCLEOTIDE SEQUENCE [LARGE SCALE GENOMIC DNA]</scope>
    <source>
        <strain evidence="3">ysch24</strain>
    </source>
</reference>
<dbReference type="PANTHER" id="PTHR47381:SF3">
    <property type="entry name" value="ALPHA_BETA-HYDROLASES SUPERFAMILY PROTEIN"/>
    <property type="match status" value="1"/>
</dbReference>
<proteinExistence type="predicted"/>
<dbReference type="GO" id="GO:0006508">
    <property type="term" value="P:proteolysis"/>
    <property type="evidence" value="ECO:0007669"/>
    <property type="project" value="InterPro"/>
</dbReference>
<name>A0A7K1UDD0_9BACT</name>
<evidence type="ECO:0000313" key="3">
    <source>
        <dbReference type="Proteomes" id="UP000461730"/>
    </source>
</evidence>
<organism evidence="2 3">
    <name type="scientific">Chitinophaga tropicalis</name>
    <dbReference type="NCBI Taxonomy" id="2683588"/>
    <lineage>
        <taxon>Bacteria</taxon>
        <taxon>Pseudomonadati</taxon>
        <taxon>Bacteroidota</taxon>
        <taxon>Chitinophagia</taxon>
        <taxon>Chitinophagales</taxon>
        <taxon>Chitinophagaceae</taxon>
        <taxon>Chitinophaga</taxon>
    </lineage>
</organism>
<dbReference type="Gene3D" id="3.40.50.1820">
    <property type="entry name" value="alpha/beta hydrolase"/>
    <property type="match status" value="1"/>
</dbReference>
<feature type="domain" description="Peptidase S9 prolyl oligopeptidase catalytic" evidence="1">
    <location>
        <begin position="180"/>
        <end position="246"/>
    </location>
</feature>
<dbReference type="RefSeq" id="WP_157309710.1">
    <property type="nucleotide sequence ID" value="NZ_WRXN01000022.1"/>
</dbReference>
<dbReference type="Pfam" id="PF00326">
    <property type="entry name" value="Peptidase_S9"/>
    <property type="match status" value="1"/>
</dbReference>
<accession>A0A7K1UDD0</accession>